<dbReference type="EMBL" id="AFWA02000013">
    <property type="protein sequence ID" value="EMR09311.1"/>
    <property type="molecule type" value="Genomic_DNA"/>
</dbReference>
<proteinExistence type="predicted"/>
<evidence type="ECO:0000313" key="3">
    <source>
        <dbReference type="Proteomes" id="UP000011958"/>
    </source>
</evidence>
<organism evidence="2 3">
    <name type="scientific">Pneumocystis murina (strain B123)</name>
    <name type="common">Mouse pneumocystis pneumonia agent</name>
    <name type="synonym">Pneumocystis carinii f. sp. muris</name>
    <dbReference type="NCBI Taxonomy" id="1069680"/>
    <lineage>
        <taxon>Eukaryota</taxon>
        <taxon>Fungi</taxon>
        <taxon>Dikarya</taxon>
        <taxon>Ascomycota</taxon>
        <taxon>Taphrinomycotina</taxon>
        <taxon>Pneumocystomycetes</taxon>
        <taxon>Pneumocystaceae</taxon>
        <taxon>Pneumocystis</taxon>
    </lineage>
</organism>
<dbReference type="GeneID" id="19895963"/>
<protein>
    <submittedName>
        <fullName evidence="2">Uncharacterized protein</fullName>
    </submittedName>
</protein>
<keyword evidence="3" id="KW-1185">Reference proteome</keyword>
<dbReference type="Proteomes" id="UP000011958">
    <property type="component" value="Unassembled WGS sequence"/>
</dbReference>
<evidence type="ECO:0000256" key="1">
    <source>
        <dbReference type="SAM" id="MobiDB-lite"/>
    </source>
</evidence>
<comment type="caution">
    <text evidence="2">The sequence shown here is derived from an EMBL/GenBank/DDBJ whole genome shotgun (WGS) entry which is preliminary data.</text>
</comment>
<sequence>MDIISSTECSVPGCIVSLLRLILPKSFVISHNKSDPVKTVGETINDVVEQVPTIVTGLTSCLSLHAEGDSRPRSDHNSSNEGIQESNGGISDASNNGEVLENTGGSNSRKNPQNCIVM</sequence>
<dbReference type="HOGENOM" id="CLU_2074155_0_0_1"/>
<dbReference type="OrthoDB" id="5402295at2759"/>
<accession>M7NQE9</accession>
<feature type="compositionally biased region" description="Basic and acidic residues" evidence="1">
    <location>
        <begin position="66"/>
        <end position="78"/>
    </location>
</feature>
<reference evidence="3" key="1">
    <citation type="journal article" date="2016" name="Nat. Commun.">
        <title>Genome analysis of three Pneumocystis species reveals adaptation mechanisms to life exclusively in mammalian hosts.</title>
        <authorList>
            <person name="Ma L."/>
            <person name="Chen Z."/>
            <person name="Huang D.W."/>
            <person name="Kutty G."/>
            <person name="Ishihara M."/>
            <person name="Wang H."/>
            <person name="Abouelleil A."/>
            <person name="Bishop L."/>
            <person name="Davey E."/>
            <person name="Deng R."/>
            <person name="Deng X."/>
            <person name="Fan L."/>
            <person name="Fantoni G."/>
            <person name="Fitzgerald M."/>
            <person name="Gogineni E."/>
            <person name="Goldberg J.M."/>
            <person name="Handley G."/>
            <person name="Hu X."/>
            <person name="Huber C."/>
            <person name="Jiao X."/>
            <person name="Jones K."/>
            <person name="Levin J.Z."/>
            <person name="Liu Y."/>
            <person name="Macdonald P."/>
            <person name="Melnikov A."/>
            <person name="Raley C."/>
            <person name="Sassi M."/>
            <person name="Sherman B.T."/>
            <person name="Song X."/>
            <person name="Sykes S."/>
            <person name="Tran B."/>
            <person name="Walsh L."/>
            <person name="Xia Y."/>
            <person name="Yang J."/>
            <person name="Young S."/>
            <person name="Zeng Q."/>
            <person name="Zheng X."/>
            <person name="Stephens R."/>
            <person name="Nusbaum C."/>
            <person name="Birren B.W."/>
            <person name="Azadi P."/>
            <person name="Lempicki R.A."/>
            <person name="Cuomo C.A."/>
            <person name="Kovacs J.A."/>
        </authorList>
    </citation>
    <scope>NUCLEOTIDE SEQUENCE [LARGE SCALE GENOMIC DNA]</scope>
    <source>
        <strain evidence="3">B123</strain>
    </source>
</reference>
<dbReference type="RefSeq" id="XP_007874260.1">
    <property type="nucleotide sequence ID" value="XM_007876069.1"/>
</dbReference>
<feature type="compositionally biased region" description="Polar residues" evidence="1">
    <location>
        <begin position="79"/>
        <end position="118"/>
    </location>
</feature>
<dbReference type="AlphaFoldDB" id="M7NQE9"/>
<dbReference type="VEuPathDB" id="FungiDB:PNEG_02270"/>
<evidence type="ECO:0000313" key="2">
    <source>
        <dbReference type="EMBL" id="EMR09311.1"/>
    </source>
</evidence>
<feature type="region of interest" description="Disordered" evidence="1">
    <location>
        <begin position="65"/>
        <end position="118"/>
    </location>
</feature>
<name>M7NQE9_PNEMU</name>
<gene>
    <name evidence="2" type="ORF">PNEG_02270</name>
</gene>